<keyword evidence="1" id="KW-0175">Coiled coil</keyword>
<name>A0A1F5G9C9_9BACT</name>
<keyword evidence="2" id="KW-0732">Signal</keyword>
<feature type="coiled-coil region" evidence="1">
    <location>
        <begin position="32"/>
        <end position="121"/>
    </location>
</feature>
<accession>A0A1F5G9C9</accession>
<dbReference type="AlphaFoldDB" id="A0A1F5G9C9"/>
<gene>
    <name evidence="3" type="ORF">A3D04_01000</name>
</gene>
<evidence type="ECO:0000313" key="3">
    <source>
        <dbReference type="EMBL" id="OGD88472.1"/>
    </source>
</evidence>
<proteinExistence type="predicted"/>
<dbReference type="Proteomes" id="UP000177369">
    <property type="component" value="Unassembled WGS sequence"/>
</dbReference>
<evidence type="ECO:0000256" key="2">
    <source>
        <dbReference type="SAM" id="SignalP"/>
    </source>
</evidence>
<dbReference type="EMBL" id="MFBD01000028">
    <property type="protein sequence ID" value="OGD88472.1"/>
    <property type="molecule type" value="Genomic_DNA"/>
</dbReference>
<reference evidence="3 4" key="1">
    <citation type="journal article" date="2016" name="Nat. Commun.">
        <title>Thousands of microbial genomes shed light on interconnected biogeochemical processes in an aquifer system.</title>
        <authorList>
            <person name="Anantharaman K."/>
            <person name="Brown C.T."/>
            <person name="Hug L.A."/>
            <person name="Sharon I."/>
            <person name="Castelle C.J."/>
            <person name="Probst A.J."/>
            <person name="Thomas B.C."/>
            <person name="Singh A."/>
            <person name="Wilkins M.J."/>
            <person name="Karaoz U."/>
            <person name="Brodie E.L."/>
            <person name="Williams K.H."/>
            <person name="Hubbard S.S."/>
            <person name="Banfield J.F."/>
        </authorList>
    </citation>
    <scope>NUCLEOTIDE SEQUENCE [LARGE SCALE GENOMIC DNA]</scope>
</reference>
<evidence type="ECO:0008006" key="5">
    <source>
        <dbReference type="Google" id="ProtNLM"/>
    </source>
</evidence>
<sequence>MSKVVRLLLISSFIFTLVITPIFAHADDEDSENGAQHRLEVLREKRDEAKQRFEDKREEIRAKQDTARDKVEEKLEIAKQKIAERIQKILAIIIRRLNAALTRLDKIAERIASRIDKLQEKGVDTSAAEAQLAEAEALGAAASLAISDAVAALESIDTTDTSVREAMHEAKAAIGEAKDALKAYHKGLVEAIRELKAASNLREGTGEADTNEE</sequence>
<dbReference type="STRING" id="1797714.A3D04_01000"/>
<evidence type="ECO:0000256" key="1">
    <source>
        <dbReference type="SAM" id="Coils"/>
    </source>
</evidence>
<protein>
    <recommendedName>
        <fullName evidence="5">DUF5667 domain-containing protein</fullName>
    </recommendedName>
</protein>
<organism evidence="3 4">
    <name type="scientific">Candidatus Curtissbacteria bacterium RIFCSPHIGHO2_02_FULL_40_16b</name>
    <dbReference type="NCBI Taxonomy" id="1797714"/>
    <lineage>
        <taxon>Bacteria</taxon>
        <taxon>Candidatus Curtissiibacteriota</taxon>
    </lineage>
</organism>
<comment type="caution">
    <text evidence="3">The sequence shown here is derived from an EMBL/GenBank/DDBJ whole genome shotgun (WGS) entry which is preliminary data.</text>
</comment>
<feature type="signal peptide" evidence="2">
    <location>
        <begin position="1"/>
        <end position="26"/>
    </location>
</feature>
<feature type="chain" id="PRO_5009518709" description="DUF5667 domain-containing protein" evidence="2">
    <location>
        <begin position="27"/>
        <end position="213"/>
    </location>
</feature>
<evidence type="ECO:0000313" key="4">
    <source>
        <dbReference type="Proteomes" id="UP000177369"/>
    </source>
</evidence>